<dbReference type="GO" id="GO:0030170">
    <property type="term" value="F:pyridoxal phosphate binding"/>
    <property type="evidence" value="ECO:0007669"/>
    <property type="project" value="UniProtKB-UniRule"/>
</dbReference>
<dbReference type="FunFam" id="3.20.20.10:FF:000018">
    <property type="entry name" value="Pyridoxal phosphate homeostasis protein"/>
    <property type="match status" value="1"/>
</dbReference>
<evidence type="ECO:0000313" key="7">
    <source>
        <dbReference type="Proteomes" id="UP000095495"/>
    </source>
</evidence>
<dbReference type="HAMAP" id="MF_02087">
    <property type="entry name" value="PLP_homeostasis"/>
    <property type="match status" value="1"/>
</dbReference>
<dbReference type="InterPro" id="IPR001608">
    <property type="entry name" value="Ala_racemase_N"/>
</dbReference>
<evidence type="ECO:0000256" key="3">
    <source>
        <dbReference type="PIRSR" id="PIRSR004848-1"/>
    </source>
</evidence>
<dbReference type="InterPro" id="IPR011078">
    <property type="entry name" value="PyrdxlP_homeostasis"/>
</dbReference>
<dbReference type="PROSITE" id="PS01211">
    <property type="entry name" value="UPF0001"/>
    <property type="match status" value="1"/>
</dbReference>
<dbReference type="Gene3D" id="3.20.20.10">
    <property type="entry name" value="Alanine racemase"/>
    <property type="match status" value="1"/>
</dbReference>
<evidence type="ECO:0000256" key="2">
    <source>
        <dbReference type="HAMAP-Rule" id="MF_02087"/>
    </source>
</evidence>
<dbReference type="RefSeq" id="WP_242853272.1">
    <property type="nucleotide sequence ID" value="NZ_CYXV01000002.1"/>
</dbReference>
<dbReference type="CDD" id="cd00635">
    <property type="entry name" value="PLPDE_III_YBL036c_like"/>
    <property type="match status" value="1"/>
</dbReference>
<proteinExistence type="inferred from homology"/>
<evidence type="ECO:0000256" key="1">
    <source>
        <dbReference type="ARBA" id="ARBA00022898"/>
    </source>
</evidence>
<comment type="cofactor">
    <cofactor evidence="3">
        <name>pyridoxal 5'-phosphate</name>
        <dbReference type="ChEBI" id="CHEBI:597326"/>
    </cofactor>
</comment>
<dbReference type="InterPro" id="IPR029066">
    <property type="entry name" value="PLP-binding_barrel"/>
</dbReference>
<dbReference type="PIRSF" id="PIRSF004848">
    <property type="entry name" value="YBL036c_PLPDEIII"/>
    <property type="match status" value="1"/>
</dbReference>
<keyword evidence="1 2" id="KW-0663">Pyridoxal phosphate</keyword>
<organism evidence="6 7">
    <name type="scientific">Roseburia faecis</name>
    <dbReference type="NCBI Taxonomy" id="301302"/>
    <lineage>
        <taxon>Bacteria</taxon>
        <taxon>Bacillati</taxon>
        <taxon>Bacillota</taxon>
        <taxon>Clostridia</taxon>
        <taxon>Lachnospirales</taxon>
        <taxon>Lachnospiraceae</taxon>
        <taxon>Roseburia</taxon>
    </lineage>
</organism>
<sequence length="232" mass="26379">MMDLQENLQQVEANICKACENAGRKRSDVTLIAVSKTKPIEMLQTVYDLGPRDFGENKVQEMCEKMEVLPKDIRWHMIGHLQTNKVKYIIGKTELIHSVDSLHLAKEIEKQAAKQNVTVSILVEVNIAEEESKFGIHKEETLSLIRQIAALPHIQILGLMTIAPFVENPEDNRTYFRQIRQLSVDIDAQNIDNVRMDILSMGMTGDYMVAIEEGATMVRVGTGIFGERHYQK</sequence>
<gene>
    <name evidence="6" type="ORF">ERS852420_00596</name>
</gene>
<feature type="domain" description="Alanine racemase N-terminal" evidence="5">
    <location>
        <begin position="7"/>
        <end position="228"/>
    </location>
</feature>
<dbReference type="EMBL" id="CYXV01000002">
    <property type="protein sequence ID" value="CUM77532.1"/>
    <property type="molecule type" value="Genomic_DNA"/>
</dbReference>
<dbReference type="Proteomes" id="UP000095495">
    <property type="component" value="Unassembled WGS sequence"/>
</dbReference>
<reference evidence="6 7" key="1">
    <citation type="submission" date="2015-09" db="EMBL/GenBank/DDBJ databases">
        <authorList>
            <consortium name="Pathogen Informatics"/>
        </authorList>
    </citation>
    <scope>NUCLEOTIDE SEQUENCE [LARGE SCALE GENOMIC DNA]</scope>
    <source>
        <strain evidence="6 7">2789STDY5608863</strain>
    </source>
</reference>
<dbReference type="Pfam" id="PF01168">
    <property type="entry name" value="Ala_racemase_N"/>
    <property type="match status" value="1"/>
</dbReference>
<dbReference type="NCBIfam" id="TIGR00044">
    <property type="entry name" value="YggS family pyridoxal phosphate-dependent enzyme"/>
    <property type="match status" value="1"/>
</dbReference>
<evidence type="ECO:0000313" key="6">
    <source>
        <dbReference type="EMBL" id="CUM77532.1"/>
    </source>
</evidence>
<accession>A0A173RI09</accession>
<dbReference type="PANTHER" id="PTHR10146:SF14">
    <property type="entry name" value="PYRIDOXAL PHOSPHATE HOMEOSTASIS PROTEIN"/>
    <property type="match status" value="1"/>
</dbReference>
<dbReference type="PANTHER" id="PTHR10146">
    <property type="entry name" value="PROLINE SYNTHETASE CO-TRANSCRIBED BACTERIAL HOMOLOG PROTEIN"/>
    <property type="match status" value="1"/>
</dbReference>
<evidence type="ECO:0000259" key="5">
    <source>
        <dbReference type="Pfam" id="PF01168"/>
    </source>
</evidence>
<comment type="similarity">
    <text evidence="2 4">Belongs to the pyridoxal phosphate-binding protein YggS/PROSC family.</text>
</comment>
<protein>
    <recommendedName>
        <fullName evidence="2">Pyridoxal phosphate homeostasis protein</fullName>
        <shortName evidence="2">PLP homeostasis protein</shortName>
    </recommendedName>
</protein>
<comment type="function">
    <text evidence="2">Pyridoxal 5'-phosphate (PLP)-binding protein, which is involved in PLP homeostasis.</text>
</comment>
<dbReference type="AlphaFoldDB" id="A0A173RI09"/>
<evidence type="ECO:0000256" key="4">
    <source>
        <dbReference type="RuleBase" id="RU004514"/>
    </source>
</evidence>
<dbReference type="SUPFAM" id="SSF51419">
    <property type="entry name" value="PLP-binding barrel"/>
    <property type="match status" value="1"/>
</dbReference>
<feature type="modified residue" description="N6-(pyridoxal phosphate)lysine" evidence="2 3">
    <location>
        <position position="36"/>
    </location>
</feature>
<name>A0A173RI09_9FIRM</name>